<sequence length="50" mass="5579">CLNCGTTNTPLWRRDGEGRPLCNACGLFRNLHGVDRPANLNTGVIKKRNR</sequence>
<dbReference type="GO" id="GO:0045944">
    <property type="term" value="P:positive regulation of transcription by RNA polymerase II"/>
    <property type="evidence" value="ECO:0007669"/>
    <property type="project" value="TreeGrafter"/>
</dbReference>
<evidence type="ECO:0000256" key="5">
    <source>
        <dbReference type="ARBA" id="ARBA00023242"/>
    </source>
</evidence>
<dbReference type="CDD" id="cd00202">
    <property type="entry name" value="ZnF_GATA"/>
    <property type="match status" value="1"/>
</dbReference>
<gene>
    <name evidence="8" type="ORF">RHOBADRAFT_7242</name>
</gene>
<dbReference type="OrthoDB" id="515401at2759"/>
<dbReference type="GO" id="GO:0000981">
    <property type="term" value="F:DNA-binding transcription factor activity, RNA polymerase II-specific"/>
    <property type="evidence" value="ECO:0007669"/>
    <property type="project" value="TreeGrafter"/>
</dbReference>
<reference evidence="8 9" key="1">
    <citation type="journal article" date="2015" name="Front. Microbiol.">
        <title>Genome sequence of the plant growth promoting endophytic yeast Rhodotorula graminis WP1.</title>
        <authorList>
            <person name="Firrincieli A."/>
            <person name="Otillar R."/>
            <person name="Salamov A."/>
            <person name="Schmutz J."/>
            <person name="Khan Z."/>
            <person name="Redman R.S."/>
            <person name="Fleck N.D."/>
            <person name="Lindquist E."/>
            <person name="Grigoriev I.V."/>
            <person name="Doty S.L."/>
        </authorList>
    </citation>
    <scope>NUCLEOTIDE SEQUENCE [LARGE SCALE GENOMIC DNA]</scope>
    <source>
        <strain evidence="8 9">WP1</strain>
    </source>
</reference>
<dbReference type="SMART" id="SM00401">
    <property type="entry name" value="ZnF_GATA"/>
    <property type="match status" value="1"/>
</dbReference>
<organism evidence="8 9">
    <name type="scientific">Rhodotorula graminis (strain WP1)</name>
    <dbReference type="NCBI Taxonomy" id="578459"/>
    <lineage>
        <taxon>Eukaryota</taxon>
        <taxon>Fungi</taxon>
        <taxon>Dikarya</taxon>
        <taxon>Basidiomycota</taxon>
        <taxon>Pucciniomycotina</taxon>
        <taxon>Microbotryomycetes</taxon>
        <taxon>Sporidiobolales</taxon>
        <taxon>Sporidiobolaceae</taxon>
        <taxon>Rhodotorula</taxon>
    </lineage>
</organism>
<dbReference type="PROSITE" id="PS50114">
    <property type="entry name" value="GATA_ZN_FINGER_2"/>
    <property type="match status" value="1"/>
</dbReference>
<dbReference type="PROSITE" id="PS00344">
    <property type="entry name" value="GATA_ZN_FINGER_1"/>
    <property type="match status" value="1"/>
</dbReference>
<dbReference type="GO" id="GO:0000122">
    <property type="term" value="P:negative regulation of transcription by RNA polymerase II"/>
    <property type="evidence" value="ECO:0007669"/>
    <property type="project" value="TreeGrafter"/>
</dbReference>
<dbReference type="SUPFAM" id="SSF57716">
    <property type="entry name" value="Glucocorticoid receptor-like (DNA-binding domain)"/>
    <property type="match status" value="1"/>
</dbReference>
<dbReference type="OMA" id="NYLDASH"/>
<dbReference type="InterPro" id="IPR013088">
    <property type="entry name" value="Znf_NHR/GATA"/>
</dbReference>
<dbReference type="Pfam" id="PF00320">
    <property type="entry name" value="GATA"/>
    <property type="match status" value="1"/>
</dbReference>
<protein>
    <recommendedName>
        <fullName evidence="7">GATA-type domain-containing protein</fullName>
    </recommendedName>
</protein>
<evidence type="ECO:0000313" key="8">
    <source>
        <dbReference type="EMBL" id="KPV74936.1"/>
    </source>
</evidence>
<dbReference type="InterPro" id="IPR000679">
    <property type="entry name" value="Znf_GATA"/>
</dbReference>
<dbReference type="AlphaFoldDB" id="A0A194S690"/>
<evidence type="ECO:0000256" key="4">
    <source>
        <dbReference type="ARBA" id="ARBA00022833"/>
    </source>
</evidence>
<evidence type="ECO:0000256" key="3">
    <source>
        <dbReference type="ARBA" id="ARBA00022771"/>
    </source>
</evidence>
<keyword evidence="2" id="KW-0479">Metal-binding</keyword>
<feature type="domain" description="GATA-type" evidence="7">
    <location>
        <begin position="1"/>
        <end position="48"/>
    </location>
</feature>
<proteinExistence type="predicted"/>
<keyword evidence="4" id="KW-0862">Zinc</keyword>
<dbReference type="InterPro" id="IPR039355">
    <property type="entry name" value="Transcription_factor_GATA"/>
</dbReference>
<evidence type="ECO:0000256" key="6">
    <source>
        <dbReference type="PROSITE-ProRule" id="PRU00094"/>
    </source>
</evidence>
<dbReference type="GeneID" id="28979629"/>
<dbReference type="PANTHER" id="PTHR10071:SF281">
    <property type="entry name" value="BOX A-BINDING FACTOR-RELATED"/>
    <property type="match status" value="1"/>
</dbReference>
<dbReference type="GO" id="GO:0008270">
    <property type="term" value="F:zinc ion binding"/>
    <property type="evidence" value="ECO:0007669"/>
    <property type="project" value="UniProtKB-KW"/>
</dbReference>
<keyword evidence="9" id="KW-1185">Reference proteome</keyword>
<evidence type="ECO:0000256" key="2">
    <source>
        <dbReference type="ARBA" id="ARBA00022723"/>
    </source>
</evidence>
<accession>A0A194S690</accession>
<name>A0A194S690_RHOGW</name>
<comment type="subcellular location">
    <subcellularLocation>
        <location evidence="1">Nucleus</location>
    </subcellularLocation>
</comment>
<evidence type="ECO:0000259" key="7">
    <source>
        <dbReference type="PROSITE" id="PS50114"/>
    </source>
</evidence>
<feature type="non-terminal residue" evidence="8">
    <location>
        <position position="1"/>
    </location>
</feature>
<dbReference type="EMBL" id="KQ474079">
    <property type="protein sequence ID" value="KPV74936.1"/>
    <property type="molecule type" value="Genomic_DNA"/>
</dbReference>
<dbReference type="Gene3D" id="3.30.50.10">
    <property type="entry name" value="Erythroid Transcription Factor GATA-1, subunit A"/>
    <property type="match status" value="1"/>
</dbReference>
<keyword evidence="5" id="KW-0539">Nucleus</keyword>
<dbReference type="PANTHER" id="PTHR10071">
    <property type="entry name" value="TRANSCRIPTION FACTOR GATA FAMILY MEMBER"/>
    <property type="match status" value="1"/>
</dbReference>
<dbReference type="GO" id="GO:0000978">
    <property type="term" value="F:RNA polymerase II cis-regulatory region sequence-specific DNA binding"/>
    <property type="evidence" value="ECO:0007669"/>
    <property type="project" value="TreeGrafter"/>
</dbReference>
<dbReference type="GO" id="GO:0005634">
    <property type="term" value="C:nucleus"/>
    <property type="evidence" value="ECO:0007669"/>
    <property type="project" value="UniProtKB-SubCell"/>
</dbReference>
<evidence type="ECO:0000256" key="1">
    <source>
        <dbReference type="ARBA" id="ARBA00004123"/>
    </source>
</evidence>
<dbReference type="RefSeq" id="XP_018270985.1">
    <property type="nucleotide sequence ID" value="XM_018419183.1"/>
</dbReference>
<evidence type="ECO:0000313" key="9">
    <source>
        <dbReference type="Proteomes" id="UP000053890"/>
    </source>
</evidence>
<dbReference type="STRING" id="578459.A0A194S690"/>
<keyword evidence="3 6" id="KW-0863">Zinc-finger</keyword>
<dbReference type="Proteomes" id="UP000053890">
    <property type="component" value="Unassembled WGS sequence"/>
</dbReference>
<feature type="non-terminal residue" evidence="8">
    <location>
        <position position="50"/>
    </location>
</feature>